<dbReference type="InterPro" id="IPR016102">
    <property type="entry name" value="Succinyl-CoA_synth-like"/>
</dbReference>
<evidence type="ECO:0000256" key="2">
    <source>
        <dbReference type="ARBA" id="ARBA00022741"/>
    </source>
</evidence>
<comment type="caution">
    <text evidence="8">The sequence shown here is derived from an EMBL/GenBank/DDBJ whole genome shotgun (WGS) entry which is preliminary data.</text>
</comment>
<dbReference type="SUPFAM" id="SSF51735">
    <property type="entry name" value="NAD(P)-binding Rossmann-fold domains"/>
    <property type="match status" value="1"/>
</dbReference>
<dbReference type="SMART" id="SM00881">
    <property type="entry name" value="CoA_binding"/>
    <property type="match status" value="1"/>
</dbReference>
<dbReference type="InterPro" id="IPR000182">
    <property type="entry name" value="GNAT_dom"/>
</dbReference>
<dbReference type="InterPro" id="IPR011761">
    <property type="entry name" value="ATP-grasp"/>
</dbReference>
<evidence type="ECO:0000256" key="5">
    <source>
        <dbReference type="PROSITE-ProRule" id="PRU00409"/>
    </source>
</evidence>
<keyword evidence="3 5" id="KW-0067">ATP-binding</keyword>
<keyword evidence="1" id="KW-0436">Ligase</keyword>
<proteinExistence type="inferred from homology"/>
<dbReference type="SUPFAM" id="SSF55729">
    <property type="entry name" value="Acyl-CoA N-acyltransferases (Nat)"/>
    <property type="match status" value="1"/>
</dbReference>
<dbReference type="Gene3D" id="3.30.1490.20">
    <property type="entry name" value="ATP-grasp fold, A domain"/>
    <property type="match status" value="1"/>
</dbReference>
<dbReference type="GO" id="GO:0046872">
    <property type="term" value="F:metal ion binding"/>
    <property type="evidence" value="ECO:0007669"/>
    <property type="project" value="InterPro"/>
</dbReference>
<name>A0A0C2BN82_9BURK</name>
<dbReference type="InterPro" id="IPR051538">
    <property type="entry name" value="Acyl-CoA_Synth/Transferase"/>
</dbReference>
<dbReference type="PROSITE" id="PS51186">
    <property type="entry name" value="GNAT"/>
    <property type="match status" value="1"/>
</dbReference>
<comment type="similarity">
    <text evidence="4">In the N-terminal section; belongs to the acetate CoA ligase alpha subunit family.</text>
</comment>
<dbReference type="InterPro" id="IPR016181">
    <property type="entry name" value="Acyl_CoA_acyltransferase"/>
</dbReference>
<accession>A0A0C2BN82</accession>
<dbReference type="Proteomes" id="UP000031572">
    <property type="component" value="Unassembled WGS sequence"/>
</dbReference>
<keyword evidence="9" id="KW-1185">Reference proteome</keyword>
<dbReference type="Pfam" id="PF13380">
    <property type="entry name" value="CoA_binding_2"/>
    <property type="match status" value="1"/>
</dbReference>
<keyword evidence="8" id="KW-0808">Transferase</keyword>
<dbReference type="GO" id="GO:0016747">
    <property type="term" value="F:acyltransferase activity, transferring groups other than amino-acyl groups"/>
    <property type="evidence" value="ECO:0007669"/>
    <property type="project" value="InterPro"/>
</dbReference>
<dbReference type="GO" id="GO:0043758">
    <property type="term" value="F:acetate-CoA ligase (ADP-forming) activity"/>
    <property type="evidence" value="ECO:0007669"/>
    <property type="project" value="InterPro"/>
</dbReference>
<dbReference type="InterPro" id="IPR003781">
    <property type="entry name" value="CoA-bd"/>
</dbReference>
<evidence type="ECO:0000256" key="1">
    <source>
        <dbReference type="ARBA" id="ARBA00022598"/>
    </source>
</evidence>
<dbReference type="Gene3D" id="3.40.50.720">
    <property type="entry name" value="NAD(P)-binding Rossmann-like Domain"/>
    <property type="match status" value="1"/>
</dbReference>
<dbReference type="SUPFAM" id="SSF56059">
    <property type="entry name" value="Glutathione synthetase ATP-binding domain-like"/>
    <property type="match status" value="1"/>
</dbReference>
<dbReference type="Pfam" id="PF00583">
    <property type="entry name" value="Acetyltransf_1"/>
    <property type="match status" value="1"/>
</dbReference>
<feature type="domain" description="N-acetyltransferase" evidence="7">
    <location>
        <begin position="735"/>
        <end position="891"/>
    </location>
</feature>
<dbReference type="PANTHER" id="PTHR43334">
    <property type="entry name" value="ACETATE--COA LIGASE [ADP-FORMING]"/>
    <property type="match status" value="1"/>
</dbReference>
<evidence type="ECO:0000313" key="8">
    <source>
        <dbReference type="EMBL" id="KIF81469.1"/>
    </source>
</evidence>
<sequence>MSVRNLKHLFEPRSVAVIGASIRPHSVGATVLQNMVSGGFEGEIIPVNPKYDTLAGLKVYSSVSHLPSAPDLAIICTPPSTVPEIIKDLGALGTRAAIVLTAGLGTIKDLRGRTMKDLMLAAAKPHLLRILGPNCVGLLVPKIGLNASFAHTSALPGKIAFVSQSGAMVTGVLDWARSRGIGFSKFISLGDSADIDFGDVLDYLASDSDTQAILMYMEAASAARKFMSAARAAARAKPTLVIKAGRAPEGAKAAASHTGALAGADDVYDAAIRRAGMLRVYSTTDLFDAAETLARARPMKGDRLAIMTNGGGPGVMATDALIAQQGRLANLSEQALAKLDEILPGTWSHGNPVDIIGDAPAQRYVDTLGALLQEPEADATLFIHAPTAIVPSAEIAQAVAPVIKDAPRNVLACWLGGDSVAQARAIFSDAGIATYDTPEEAVRGFMQIAEYHRNQSLLMEVPPSVPHAAQDDRDEAREVVQRVLAAGRNMLSEPEAKQVLAAYGIPVVQTRSARSVEEAVQHAAEIGFPVALKIISPDITHKSDVGGVVLDLADEAAVAAAAVGMNRRLRELRPGAKLQGFSVQSMVRRPEARELIVGVTTDAVFGPVILFGQGGIAVEVTADHAIALPPLNMVLARDLVTRTRISRLLAAYRNLEAADVDAVCRTLIQISDLVVDIPEIAELDINPLLADGNGVIALDARIRVVRARGSGVDRLAIRPYPGELEEQIAWQGRPLVLRPIRPEDGPQHVEFFGMLEPDDIRYRMFISMRSLSKSDLARFTQIDYDREMAFIATRPREDGVSETLGVARVIADPDNISAEFAIIVRSDLKGKGLGGLLLNKLIEYCRSRGIHEIVGETISHNHGLLMLAKKFGFVTIPGGGSDTTGLRLELVAARASAS</sequence>
<evidence type="ECO:0000256" key="3">
    <source>
        <dbReference type="ARBA" id="ARBA00022840"/>
    </source>
</evidence>
<feature type="domain" description="ATP-grasp" evidence="6">
    <location>
        <begin position="497"/>
        <end position="706"/>
    </location>
</feature>
<keyword evidence="2 5" id="KW-0547">Nucleotide-binding</keyword>
<dbReference type="Gene3D" id="3.40.50.261">
    <property type="entry name" value="Succinyl-CoA synthetase domains"/>
    <property type="match status" value="2"/>
</dbReference>
<dbReference type="AlphaFoldDB" id="A0A0C2BN82"/>
<evidence type="ECO:0000259" key="7">
    <source>
        <dbReference type="PROSITE" id="PS51186"/>
    </source>
</evidence>
<dbReference type="InterPro" id="IPR013815">
    <property type="entry name" value="ATP_grasp_subdomain_1"/>
</dbReference>
<dbReference type="InterPro" id="IPR043938">
    <property type="entry name" value="Ligase_CoA_dom"/>
</dbReference>
<dbReference type="Gene3D" id="3.40.630.30">
    <property type="match status" value="1"/>
</dbReference>
<dbReference type="GO" id="GO:0005524">
    <property type="term" value="F:ATP binding"/>
    <property type="evidence" value="ECO:0007669"/>
    <property type="project" value="UniProtKB-UniRule"/>
</dbReference>
<dbReference type="PANTHER" id="PTHR43334:SF1">
    <property type="entry name" value="3-HYDROXYPROPIONATE--COA LIGASE [ADP-FORMING]"/>
    <property type="match status" value="1"/>
</dbReference>
<dbReference type="PROSITE" id="PS50975">
    <property type="entry name" value="ATP_GRASP"/>
    <property type="match status" value="1"/>
</dbReference>
<dbReference type="SUPFAM" id="SSF52210">
    <property type="entry name" value="Succinyl-CoA synthetase domains"/>
    <property type="match status" value="2"/>
</dbReference>
<dbReference type="InterPro" id="IPR032875">
    <property type="entry name" value="Succ_CoA_lig_flav_dom"/>
</dbReference>
<dbReference type="OrthoDB" id="9807426at2"/>
<dbReference type="Pfam" id="PF13549">
    <property type="entry name" value="ATP-grasp_5"/>
    <property type="match status" value="1"/>
</dbReference>
<dbReference type="EMBL" id="JWJG01000028">
    <property type="protein sequence ID" value="KIF81469.1"/>
    <property type="molecule type" value="Genomic_DNA"/>
</dbReference>
<dbReference type="STRING" id="709839.TSA66_12700"/>
<reference evidence="8 9" key="1">
    <citation type="submission" date="2014-12" db="EMBL/GenBank/DDBJ databases">
        <title>Denitrispirillum autotrophicum gen. nov., sp. nov., Denitrifying, Facultatively Autotrophic Bacteria Isolated from Rice Paddy Soil.</title>
        <authorList>
            <person name="Ishii S."/>
            <person name="Ashida N."/>
            <person name="Ohno H."/>
            <person name="Otsuka S."/>
            <person name="Yokota A."/>
            <person name="Senoo K."/>
        </authorList>
    </citation>
    <scope>NUCLEOTIDE SEQUENCE [LARGE SCALE GENOMIC DNA]</scope>
    <source>
        <strain evidence="8 9">TSA66</strain>
    </source>
</reference>
<dbReference type="InterPro" id="IPR036291">
    <property type="entry name" value="NAD(P)-bd_dom_sf"/>
</dbReference>
<dbReference type="Pfam" id="PF19045">
    <property type="entry name" value="Ligase_CoA_2"/>
    <property type="match status" value="1"/>
</dbReference>
<evidence type="ECO:0000313" key="9">
    <source>
        <dbReference type="Proteomes" id="UP000031572"/>
    </source>
</evidence>
<evidence type="ECO:0000256" key="4">
    <source>
        <dbReference type="ARBA" id="ARBA00060888"/>
    </source>
</evidence>
<organism evidence="8 9">
    <name type="scientific">Noviherbaspirillum autotrophicum</name>
    <dbReference type="NCBI Taxonomy" id="709839"/>
    <lineage>
        <taxon>Bacteria</taxon>
        <taxon>Pseudomonadati</taxon>
        <taxon>Pseudomonadota</taxon>
        <taxon>Betaproteobacteria</taxon>
        <taxon>Burkholderiales</taxon>
        <taxon>Oxalobacteraceae</taxon>
        <taxon>Noviherbaspirillum</taxon>
    </lineage>
</organism>
<protein>
    <submittedName>
        <fullName evidence="8">GCN5 family acetyltransferase</fullName>
    </submittedName>
</protein>
<gene>
    <name evidence="8" type="ORF">TSA66_12700</name>
</gene>
<dbReference type="Pfam" id="PF13607">
    <property type="entry name" value="Succ_CoA_lig"/>
    <property type="match status" value="1"/>
</dbReference>
<dbReference type="FunFam" id="3.30.1490.20:FF:000020">
    <property type="entry name" value="Protein lysine acetyltransferase"/>
    <property type="match status" value="1"/>
</dbReference>
<evidence type="ECO:0000259" key="6">
    <source>
        <dbReference type="PROSITE" id="PS50975"/>
    </source>
</evidence>
<dbReference type="RefSeq" id="WP_040040295.1">
    <property type="nucleotide sequence ID" value="NZ_JWJG01000028.1"/>
</dbReference>
<dbReference type="Gene3D" id="3.30.470.20">
    <property type="entry name" value="ATP-grasp fold, B domain"/>
    <property type="match status" value="1"/>
</dbReference>